<feature type="region of interest" description="Disordered" evidence="1">
    <location>
        <begin position="769"/>
        <end position="822"/>
    </location>
</feature>
<dbReference type="PANTHER" id="PTHR14187:SF5">
    <property type="entry name" value="HEAT SHOCK 70 KDA PROTEIN 12A"/>
    <property type="match status" value="1"/>
</dbReference>
<feature type="compositionally biased region" description="Basic and acidic residues" evidence="1">
    <location>
        <begin position="807"/>
        <end position="816"/>
    </location>
</feature>
<dbReference type="PANTHER" id="PTHR14187">
    <property type="entry name" value="ALPHA KINASE/ELONGATION FACTOR 2 KINASE"/>
    <property type="match status" value="1"/>
</dbReference>
<evidence type="ECO:0008006" key="4">
    <source>
        <dbReference type="Google" id="ProtNLM"/>
    </source>
</evidence>
<dbReference type="Proteomes" id="UP001310890">
    <property type="component" value="Unassembled WGS sequence"/>
</dbReference>
<accession>A0AAN7YRX3</accession>
<protein>
    <recommendedName>
        <fullName evidence="4">Actin-like ATPase domain-containing protein</fullName>
    </recommendedName>
</protein>
<evidence type="ECO:0000313" key="2">
    <source>
        <dbReference type="EMBL" id="KAK5116990.1"/>
    </source>
</evidence>
<proteinExistence type="predicted"/>
<sequence>MDSVSLLDDDNLSYLDQNVLEDDNARHSHQTSPVPPQYPHVRSQALASFPDGEYARTMNITEHENRDVPNHFLESSRQWRPHVNAESMPPQPGPSVPGHYPEQNVTEDRGARPGTYPLHMSRVVPQLKTESAPTSMPIRPLGTVRRAQGRFILAVDFGTTFTGIAFASTSASHAYLQDITVVESWTKAMSNQQKVPSVISYTKLSHGKDQWGSDIHGDAVTMVNQKLELDVQGSRIDELDLTLYVLRGTKSLGFRNIRRVAPDPPAFSFHTPEAIIQSYLSKVFESTKAAIKVQNLTTTNTPIDLVVTAPVGWPYEANNALLRAVRGAGFNTTSLPTLDNTILVSEPEAAAYYAALELKNQGDDFLQVCQYDNLSSLLSADSLQKEESFVLCDAGGGTVDAVAFQVKNAKPFLELERVTNPTGSKGLPHCPALLIVASGKKCGSAYIDNAFKEWLREEIGSEHYGMLDNDNQLQRRISPHTSETGPMRELIKHFILKKKAFSSADREDIKIDLPAPLNTLAVEGRVNVFLVGGFGASPYLQEQLRESLEIFRKELRPQTANSLTAVVQGGVMYGIERFRHKDAVYVKETMDSYCIDHEQKTLEWIIKRGDVVLSGQERIIESEPFWHANNRGKQKFAIYCLKDRTRRLDDLPDSWQRSHNELEEVGTIRVGPANDLGRFDHEPRPRPPYPEASVSLNTQSRANEPRIGPMRWRFTVKDTSMKVELLVKDSSPAGRSSRPGSSGPRTTDTVIGSCTLIVELSSAPMRSSRVNQAMVQDADENSLNDSFVESVSNTSPGSVSPGSTRPAVKEKPDILRARGPSV</sequence>
<dbReference type="InterPro" id="IPR043129">
    <property type="entry name" value="ATPase_NBD"/>
</dbReference>
<reference evidence="2" key="1">
    <citation type="submission" date="2023-08" db="EMBL/GenBank/DDBJ databases">
        <title>Black Yeasts Isolated from many extreme environments.</title>
        <authorList>
            <person name="Coleine C."/>
            <person name="Stajich J.E."/>
            <person name="Selbmann L."/>
        </authorList>
    </citation>
    <scope>NUCLEOTIDE SEQUENCE</scope>
    <source>
        <strain evidence="2">CCFEE 5401</strain>
    </source>
</reference>
<gene>
    <name evidence="2" type="ORF">LTR62_006711</name>
</gene>
<dbReference type="AlphaFoldDB" id="A0AAN7YRX3"/>
<dbReference type="CDD" id="cd10170">
    <property type="entry name" value="ASKHA_NBD_HSP70"/>
    <property type="match status" value="1"/>
</dbReference>
<feature type="region of interest" description="Disordered" evidence="1">
    <location>
        <begin position="84"/>
        <end position="117"/>
    </location>
</feature>
<feature type="region of interest" description="Disordered" evidence="1">
    <location>
        <begin position="672"/>
        <end position="710"/>
    </location>
</feature>
<dbReference type="EMBL" id="JAVRRL010000006">
    <property type="protein sequence ID" value="KAK5116990.1"/>
    <property type="molecule type" value="Genomic_DNA"/>
</dbReference>
<organism evidence="2 3">
    <name type="scientific">Meristemomyces frigidus</name>
    <dbReference type="NCBI Taxonomy" id="1508187"/>
    <lineage>
        <taxon>Eukaryota</taxon>
        <taxon>Fungi</taxon>
        <taxon>Dikarya</taxon>
        <taxon>Ascomycota</taxon>
        <taxon>Pezizomycotina</taxon>
        <taxon>Dothideomycetes</taxon>
        <taxon>Dothideomycetidae</taxon>
        <taxon>Mycosphaerellales</taxon>
        <taxon>Teratosphaeriaceae</taxon>
        <taxon>Meristemomyces</taxon>
    </lineage>
</organism>
<feature type="compositionally biased region" description="Polar residues" evidence="1">
    <location>
        <begin position="783"/>
        <end position="803"/>
    </location>
</feature>
<dbReference type="SUPFAM" id="SSF53067">
    <property type="entry name" value="Actin-like ATPase domain"/>
    <property type="match status" value="2"/>
</dbReference>
<feature type="compositionally biased region" description="Low complexity" evidence="1">
    <location>
        <begin position="730"/>
        <end position="745"/>
    </location>
</feature>
<name>A0AAN7YRX3_9PEZI</name>
<evidence type="ECO:0000313" key="3">
    <source>
        <dbReference type="Proteomes" id="UP001310890"/>
    </source>
</evidence>
<evidence type="ECO:0000256" key="1">
    <source>
        <dbReference type="SAM" id="MobiDB-lite"/>
    </source>
</evidence>
<feature type="region of interest" description="Disordered" evidence="1">
    <location>
        <begin position="725"/>
        <end position="750"/>
    </location>
</feature>
<dbReference type="Gene3D" id="3.30.420.40">
    <property type="match status" value="1"/>
</dbReference>
<comment type="caution">
    <text evidence="2">The sequence shown here is derived from an EMBL/GenBank/DDBJ whole genome shotgun (WGS) entry which is preliminary data.</text>
</comment>